<comment type="caution">
    <text evidence="1">The sequence shown here is derived from an EMBL/GenBank/DDBJ whole genome shotgun (WGS) entry which is preliminary data.</text>
</comment>
<evidence type="ECO:0000313" key="1">
    <source>
        <dbReference type="EMBL" id="PSC05956.1"/>
    </source>
</evidence>
<name>A0A2T1HW92_9HYPH</name>
<organism evidence="1 2">
    <name type="scientific">Alsobacter soli</name>
    <dbReference type="NCBI Taxonomy" id="2109933"/>
    <lineage>
        <taxon>Bacteria</taxon>
        <taxon>Pseudomonadati</taxon>
        <taxon>Pseudomonadota</taxon>
        <taxon>Alphaproteobacteria</taxon>
        <taxon>Hyphomicrobiales</taxon>
        <taxon>Alsobacteraceae</taxon>
        <taxon>Alsobacter</taxon>
    </lineage>
</organism>
<reference evidence="2" key="1">
    <citation type="submission" date="2018-03" db="EMBL/GenBank/DDBJ databases">
        <authorList>
            <person name="Sun L."/>
            <person name="Liu H."/>
            <person name="Chen W."/>
            <person name="Huang K."/>
            <person name="Liu W."/>
            <person name="Gao X."/>
        </authorList>
    </citation>
    <scope>NUCLEOTIDE SEQUENCE [LARGE SCALE GENOMIC DNA]</scope>
    <source>
        <strain evidence="2">SH9</strain>
    </source>
</reference>
<keyword evidence="2" id="KW-1185">Reference proteome</keyword>
<dbReference type="AlphaFoldDB" id="A0A2T1HW92"/>
<dbReference type="EMBL" id="PVZS01000005">
    <property type="protein sequence ID" value="PSC05956.1"/>
    <property type="molecule type" value="Genomic_DNA"/>
</dbReference>
<dbReference type="RefSeq" id="WP_106335796.1">
    <property type="nucleotide sequence ID" value="NZ_PVZS01000005.1"/>
</dbReference>
<protein>
    <submittedName>
        <fullName evidence="1">Uncharacterized protein</fullName>
    </submittedName>
</protein>
<sequence length="237" mass="22184">MGNAAGSVGGAVGGVSGAVGGAVGNAAGAVSGVSGSVGGAVSGAVGGVTGAVGGAVSGVTGSVSGVASGATGSVSATGSAPGSSGSVAAAAARDAQGFVPVGVDDSHGGDIVLPRRLLPSEATRGGGRRMVLASVGNLGWVRGDPDAVSSLGRAMSPSGNVPTGTVSACRAAVARAAKRYGAVAVEAVGSGERERAGQGWVAPLRMRVLYARAGGYEVRQSAVRCRLDARGIVTGAS</sequence>
<proteinExistence type="predicted"/>
<gene>
    <name evidence="1" type="ORF">SLNSH_06160</name>
</gene>
<evidence type="ECO:0000313" key="2">
    <source>
        <dbReference type="Proteomes" id="UP000239772"/>
    </source>
</evidence>
<accession>A0A2T1HW92</accession>
<dbReference type="Proteomes" id="UP000239772">
    <property type="component" value="Unassembled WGS sequence"/>
</dbReference>